<dbReference type="Gene3D" id="2.40.10.270">
    <property type="entry name" value="Bacteriophage SPP1 head-tail adaptor protein"/>
    <property type="match status" value="1"/>
</dbReference>
<proteinExistence type="predicted"/>
<gene>
    <name evidence="1" type="ORF">CLP_2692</name>
</gene>
<evidence type="ECO:0000313" key="2">
    <source>
        <dbReference type="Proteomes" id="UP000003081"/>
    </source>
</evidence>
<dbReference type="AlphaFoldDB" id="C4IGZ8"/>
<sequence>MALYTINPGEFKHFIQIGKYIYQGKDDDNIPVEKFEIKLKAKAQIINVSGKEIALNEGKANVVNKRFIIRYPRHIDICTDDVIIYNNKNYNITYPSDIKEQHKYLEIVAELIE</sequence>
<accession>C4IGZ8</accession>
<comment type="caution">
    <text evidence="1">The sequence shown here is derived from an EMBL/GenBank/DDBJ whole genome shotgun (WGS) entry which is preliminary data.</text>
</comment>
<keyword evidence="2" id="KW-1185">Reference proteome</keyword>
<dbReference type="EMBL" id="ACOM01000005">
    <property type="protein sequence ID" value="EEP53419.1"/>
    <property type="molecule type" value="Genomic_DNA"/>
</dbReference>
<dbReference type="Pfam" id="PF05521">
    <property type="entry name" value="Phage_HCP"/>
    <property type="match status" value="1"/>
</dbReference>
<reference evidence="1" key="1">
    <citation type="submission" date="2009-08" db="EMBL/GenBank/DDBJ databases">
        <authorList>
            <person name="Shrivastava S."/>
            <person name="Brinkac L.B."/>
            <person name="Brown J.L."/>
            <person name="Bruce D.B."/>
            <person name="Detter C."/>
            <person name="Green L.D."/>
            <person name="Munk C.A."/>
            <person name="Rogers Y.C."/>
            <person name="Tapia R."/>
            <person name="Sims D.R."/>
            <person name="Smith L.A."/>
            <person name="Smith T.J."/>
            <person name="Sutton G."/>
            <person name="Brettin T."/>
        </authorList>
    </citation>
    <scope>NUCLEOTIDE SEQUENCE [LARGE SCALE GENOMIC DNA]</scope>
    <source>
        <strain evidence="1">BoNT E BL5262</strain>
    </source>
</reference>
<organism evidence="1 2">
    <name type="scientific">Clostridium butyricum E4 str. BoNT E BL5262</name>
    <dbReference type="NCBI Taxonomy" id="632245"/>
    <lineage>
        <taxon>Bacteria</taxon>
        <taxon>Bacillati</taxon>
        <taxon>Bacillota</taxon>
        <taxon>Clostridia</taxon>
        <taxon>Eubacteriales</taxon>
        <taxon>Clostridiaceae</taxon>
        <taxon>Clostridium</taxon>
    </lineage>
</organism>
<dbReference type="NCBIfam" id="TIGR01563">
    <property type="entry name" value="gp16_SPP1"/>
    <property type="match status" value="1"/>
</dbReference>
<dbReference type="eggNOG" id="ENOG50325MR">
    <property type="taxonomic scope" value="Bacteria"/>
</dbReference>
<dbReference type="InterPro" id="IPR038666">
    <property type="entry name" value="SSP1_head-tail_sf"/>
</dbReference>
<name>C4IGZ8_CLOBU</name>
<dbReference type="InterPro" id="IPR008767">
    <property type="entry name" value="Phage_SPP1_head-tail_adaptor"/>
</dbReference>
<protein>
    <submittedName>
        <fullName evidence="1">Putative phage head-tail adaptor</fullName>
    </submittedName>
</protein>
<evidence type="ECO:0000313" key="1">
    <source>
        <dbReference type="EMBL" id="EEP53419.1"/>
    </source>
</evidence>
<dbReference type="HOGENOM" id="CLU_170920_0_0_9"/>
<dbReference type="RefSeq" id="WP_003414560.1">
    <property type="nucleotide sequence ID" value="NZ_ACOM01000005.1"/>
</dbReference>
<dbReference type="Proteomes" id="UP000003081">
    <property type="component" value="Unassembled WGS sequence"/>
</dbReference>